<evidence type="ECO:0000256" key="3">
    <source>
        <dbReference type="ARBA" id="ARBA00023004"/>
    </source>
</evidence>
<gene>
    <name evidence="5" type="ORF">HAZT_HAZT010576</name>
</gene>
<comment type="similarity">
    <text evidence="4">Belongs to the PhyH family. PHYHD1 subfamily.</text>
</comment>
<dbReference type="AlphaFoldDB" id="A0A6A0GZN7"/>
<reference evidence="5" key="2">
    <citation type="journal article" date="2018" name="Environ. Sci. Technol.">
        <title>The Toxicogenome of Hyalella azteca: A Model for Sediment Ecotoxicology and Evolutionary Toxicology.</title>
        <authorList>
            <person name="Poynton H.C."/>
            <person name="Hasenbein S."/>
            <person name="Benoit J.B."/>
            <person name="Sepulveda M.S."/>
            <person name="Poelchau M.F."/>
            <person name="Hughes D.S.T."/>
            <person name="Murali S.C."/>
            <person name="Chen S."/>
            <person name="Glastad K.M."/>
            <person name="Goodisman M.A.D."/>
            <person name="Werren J.H."/>
            <person name="Vineis J.H."/>
            <person name="Bowen J.L."/>
            <person name="Friedrich M."/>
            <person name="Jones J."/>
            <person name="Robertson H.M."/>
            <person name="Feyereisen R."/>
            <person name="Mechler-Hickson A."/>
            <person name="Mathers N."/>
            <person name="Lee C.E."/>
            <person name="Colbourne J.K."/>
            <person name="Biales A."/>
            <person name="Johnston J.S."/>
            <person name="Wellborn G.A."/>
            <person name="Rosendale A.J."/>
            <person name="Cridge A.G."/>
            <person name="Munoz-Torres M.C."/>
            <person name="Bain P.A."/>
            <person name="Manny A.R."/>
            <person name="Major K.M."/>
            <person name="Lambert F.N."/>
            <person name="Vulpe C.D."/>
            <person name="Tuck P."/>
            <person name="Blalock B.J."/>
            <person name="Lin Y.Y."/>
            <person name="Smith M.E."/>
            <person name="Ochoa-Acuna H."/>
            <person name="Chen M.M."/>
            <person name="Childers C.P."/>
            <person name="Qu J."/>
            <person name="Dugan S."/>
            <person name="Lee S.L."/>
            <person name="Chao H."/>
            <person name="Dinh H."/>
            <person name="Han Y."/>
            <person name="Doddapaneni H."/>
            <person name="Worley K.C."/>
            <person name="Muzny D.M."/>
            <person name="Gibbs R.A."/>
            <person name="Richards S."/>
        </authorList>
    </citation>
    <scope>NUCLEOTIDE SEQUENCE</scope>
    <source>
        <strain evidence="5">HAZT.00-mixed</strain>
        <tissue evidence="5">Whole organism</tissue>
    </source>
</reference>
<dbReference type="SUPFAM" id="SSF51197">
    <property type="entry name" value="Clavaminate synthase-like"/>
    <property type="match status" value="1"/>
</dbReference>
<dbReference type="OrthoDB" id="445007at2759"/>
<organism evidence="5">
    <name type="scientific">Hyalella azteca</name>
    <name type="common">Amphipod</name>
    <dbReference type="NCBI Taxonomy" id="294128"/>
    <lineage>
        <taxon>Eukaryota</taxon>
        <taxon>Metazoa</taxon>
        <taxon>Ecdysozoa</taxon>
        <taxon>Arthropoda</taxon>
        <taxon>Crustacea</taxon>
        <taxon>Multicrustacea</taxon>
        <taxon>Malacostraca</taxon>
        <taxon>Eumalacostraca</taxon>
        <taxon>Peracarida</taxon>
        <taxon>Amphipoda</taxon>
        <taxon>Senticaudata</taxon>
        <taxon>Talitrida</taxon>
        <taxon>Talitroidea</taxon>
        <taxon>Hyalellidae</taxon>
        <taxon>Hyalella</taxon>
    </lineage>
</organism>
<accession>A0A6A0GZN7</accession>
<reference evidence="5" key="1">
    <citation type="submission" date="2014-08" db="EMBL/GenBank/DDBJ databases">
        <authorList>
            <person name="Murali S."/>
            <person name="Richards S."/>
            <person name="Bandaranaike D."/>
            <person name="Bellair M."/>
            <person name="Blankenburg K."/>
            <person name="Chao H."/>
            <person name="Dinh H."/>
            <person name="Doddapaneni H."/>
            <person name="Dugan-Rocha S."/>
            <person name="Elkadiri S."/>
            <person name="Gnanaolivu R."/>
            <person name="Hughes D."/>
            <person name="Lee S."/>
            <person name="Li M."/>
            <person name="Ming W."/>
            <person name="Munidasa M."/>
            <person name="Muniz J."/>
            <person name="Nguyen L."/>
            <person name="Osuji N."/>
            <person name="Pu L.-L."/>
            <person name="Puazo M."/>
            <person name="Skinner E."/>
            <person name="Qu C."/>
            <person name="Quiroz J."/>
            <person name="Raj R."/>
            <person name="Weissenberger G."/>
            <person name="Xin Y."/>
            <person name="Zou X."/>
            <person name="Han Y."/>
            <person name="Worley K."/>
            <person name="Muzny D."/>
            <person name="Gibbs R."/>
        </authorList>
    </citation>
    <scope>NUCLEOTIDE SEQUENCE</scope>
    <source>
        <strain evidence="5">HAZT.00-mixed</strain>
        <tissue evidence="5">Whole organism</tissue>
    </source>
</reference>
<comment type="cofactor">
    <cofactor evidence="1">
        <name>Fe cation</name>
        <dbReference type="ChEBI" id="CHEBI:24875"/>
    </cofactor>
</comment>
<dbReference type="PANTHER" id="PTHR20883:SF15">
    <property type="entry name" value="PHYTANOYL-COA DIOXYGENASE DOMAIN-CONTAINING PROTEIN 1"/>
    <property type="match status" value="1"/>
</dbReference>
<proteinExistence type="inferred from homology"/>
<dbReference type="PANTHER" id="PTHR20883">
    <property type="entry name" value="PHYTANOYL-COA DIOXYGENASE DOMAIN CONTAINING 1"/>
    <property type="match status" value="1"/>
</dbReference>
<dbReference type="GO" id="GO:0046872">
    <property type="term" value="F:metal ion binding"/>
    <property type="evidence" value="ECO:0007669"/>
    <property type="project" value="UniProtKB-KW"/>
</dbReference>
<protein>
    <submittedName>
        <fullName evidence="5">Uncharacterized protein</fullName>
    </submittedName>
</protein>
<evidence type="ECO:0000256" key="1">
    <source>
        <dbReference type="ARBA" id="ARBA00001962"/>
    </source>
</evidence>
<name>A0A6A0GZN7_HYAAZ</name>
<evidence type="ECO:0000256" key="4">
    <source>
        <dbReference type="ARBA" id="ARBA00038356"/>
    </source>
</evidence>
<dbReference type="Proteomes" id="UP000711488">
    <property type="component" value="Unassembled WGS sequence"/>
</dbReference>
<dbReference type="Pfam" id="PF05721">
    <property type="entry name" value="PhyH"/>
    <property type="match status" value="1"/>
</dbReference>
<keyword evidence="2" id="KW-0479">Metal-binding</keyword>
<sequence>MATEPLSCVGLWFALEDATLENGCLWFSPGSQHQPTTRSVNHKSAMNTSAKSRHVYTFHVIEQHNTRWDPYNWLQPTENMPFTNLYTN</sequence>
<reference evidence="5" key="3">
    <citation type="submission" date="2019-06" db="EMBL/GenBank/DDBJ databases">
        <authorList>
            <person name="Poynton C."/>
            <person name="Hasenbein S."/>
            <person name="Benoit J.B."/>
            <person name="Sepulveda M.S."/>
            <person name="Poelchau M.F."/>
            <person name="Murali S.C."/>
            <person name="Chen S."/>
            <person name="Glastad K.M."/>
            <person name="Werren J.H."/>
            <person name="Vineis J.H."/>
            <person name="Bowen J.L."/>
            <person name="Friedrich M."/>
            <person name="Jones J."/>
            <person name="Robertson H.M."/>
            <person name="Feyereisen R."/>
            <person name="Mechler-Hickson A."/>
            <person name="Mathers N."/>
            <person name="Lee C.E."/>
            <person name="Colbourne J.K."/>
            <person name="Biales A."/>
            <person name="Johnston J.S."/>
            <person name="Wellborn G.A."/>
            <person name="Rosendale A.J."/>
            <person name="Cridge A.G."/>
            <person name="Munoz-Torres M.C."/>
            <person name="Bain P.A."/>
            <person name="Manny A.R."/>
            <person name="Major K.M."/>
            <person name="Lambert F.N."/>
            <person name="Vulpe C.D."/>
            <person name="Tuck P."/>
            <person name="Blalock B.J."/>
            <person name="Lin Y.-Y."/>
            <person name="Smith M.E."/>
            <person name="Ochoa-Acuna H."/>
            <person name="Chen M.-J.M."/>
            <person name="Childers C.P."/>
            <person name="Qu J."/>
            <person name="Dugan S."/>
            <person name="Lee S.L."/>
            <person name="Chao H."/>
            <person name="Dinh H."/>
            <person name="Han Y."/>
            <person name="Doddapaneni H."/>
            <person name="Worley K.C."/>
            <person name="Muzny D.M."/>
            <person name="Gibbs R.A."/>
            <person name="Richards S."/>
        </authorList>
    </citation>
    <scope>NUCLEOTIDE SEQUENCE</scope>
    <source>
        <strain evidence="5">HAZT.00-mixed</strain>
        <tissue evidence="5">Whole organism</tissue>
    </source>
</reference>
<comment type="caution">
    <text evidence="5">The sequence shown here is derived from an EMBL/GenBank/DDBJ whole genome shotgun (WGS) entry which is preliminary data.</text>
</comment>
<keyword evidence="3" id="KW-0408">Iron</keyword>
<evidence type="ECO:0000313" key="5">
    <source>
        <dbReference type="EMBL" id="KAA0194238.1"/>
    </source>
</evidence>
<dbReference type="InterPro" id="IPR008775">
    <property type="entry name" value="Phytyl_CoA_dOase-like"/>
</dbReference>
<dbReference type="EMBL" id="JQDR03010446">
    <property type="protein sequence ID" value="KAA0194238.1"/>
    <property type="molecule type" value="Genomic_DNA"/>
</dbReference>
<evidence type="ECO:0000256" key="2">
    <source>
        <dbReference type="ARBA" id="ARBA00022723"/>
    </source>
</evidence>
<dbReference type="Gene3D" id="2.60.120.620">
    <property type="entry name" value="q2cbj1_9rhob like domain"/>
    <property type="match status" value="2"/>
</dbReference>